<feature type="signal peptide" evidence="1">
    <location>
        <begin position="1"/>
        <end position="16"/>
    </location>
</feature>
<keyword evidence="1" id="KW-0732">Signal</keyword>
<proteinExistence type="predicted"/>
<evidence type="ECO:0000259" key="2">
    <source>
        <dbReference type="Pfam" id="PF04155"/>
    </source>
</evidence>
<comment type="caution">
    <text evidence="3">The sequence shown here is derived from an EMBL/GenBank/DDBJ whole genome shotgun (WGS) entry which is preliminary data.</text>
</comment>
<protein>
    <recommendedName>
        <fullName evidence="2">Ground-like domain-containing protein</fullName>
    </recommendedName>
</protein>
<organism evidence="3 4">
    <name type="scientific">Pristionchus mayeri</name>
    <dbReference type="NCBI Taxonomy" id="1317129"/>
    <lineage>
        <taxon>Eukaryota</taxon>
        <taxon>Metazoa</taxon>
        <taxon>Ecdysozoa</taxon>
        <taxon>Nematoda</taxon>
        <taxon>Chromadorea</taxon>
        <taxon>Rhabditida</taxon>
        <taxon>Rhabditina</taxon>
        <taxon>Diplogasteromorpha</taxon>
        <taxon>Diplogasteroidea</taxon>
        <taxon>Neodiplogasteridae</taxon>
        <taxon>Pristionchus</taxon>
    </lineage>
</organism>
<sequence length="206" mass="21680">MRVVLLLLLSPVLVSPSWFGLGAQPGCPAAGSTCTCSIPCASYLGMSGGFGPGSGLGGGAYPTGGRGGGGGAYATAPFRSKRGELDRNEQRGLLGRIDDEVEEDSVTGTNLFRSRALGSKISRQAELEGFSEDHLCNSPALKKILKANIVDNADQSRNLIQKALRSDGHHDFVVICTPNPFGFTATRETEYCSVSSVVHSCYVFAF</sequence>
<evidence type="ECO:0000256" key="1">
    <source>
        <dbReference type="SAM" id="SignalP"/>
    </source>
</evidence>
<accession>A0AAN5I091</accession>
<dbReference type="Proteomes" id="UP001328107">
    <property type="component" value="Unassembled WGS sequence"/>
</dbReference>
<feature type="domain" description="Ground-like" evidence="2">
    <location>
        <begin position="133"/>
        <end position="204"/>
    </location>
</feature>
<feature type="chain" id="PRO_5042896197" description="Ground-like domain-containing protein" evidence="1">
    <location>
        <begin position="17"/>
        <end position="206"/>
    </location>
</feature>
<dbReference type="AlphaFoldDB" id="A0AAN5I091"/>
<evidence type="ECO:0000313" key="4">
    <source>
        <dbReference type="Proteomes" id="UP001328107"/>
    </source>
</evidence>
<dbReference type="EMBL" id="BTRK01000004">
    <property type="protein sequence ID" value="GMR47158.1"/>
    <property type="molecule type" value="Genomic_DNA"/>
</dbReference>
<dbReference type="Pfam" id="PF04155">
    <property type="entry name" value="Ground-like"/>
    <property type="match status" value="1"/>
</dbReference>
<dbReference type="InterPro" id="IPR007284">
    <property type="entry name" value="Ground-like_dom"/>
</dbReference>
<evidence type="ECO:0000313" key="3">
    <source>
        <dbReference type="EMBL" id="GMR47158.1"/>
    </source>
</evidence>
<name>A0AAN5I091_9BILA</name>
<gene>
    <name evidence="3" type="ORF">PMAYCL1PPCAC_17353</name>
</gene>
<reference evidence="4" key="1">
    <citation type="submission" date="2022-10" db="EMBL/GenBank/DDBJ databases">
        <title>Genome assembly of Pristionchus species.</title>
        <authorList>
            <person name="Yoshida K."/>
            <person name="Sommer R.J."/>
        </authorList>
    </citation>
    <scope>NUCLEOTIDE SEQUENCE [LARGE SCALE GENOMIC DNA]</scope>
    <source>
        <strain evidence="4">RS5460</strain>
    </source>
</reference>
<keyword evidence="4" id="KW-1185">Reference proteome</keyword>